<keyword evidence="5" id="KW-0498">Mitosis</keyword>
<keyword evidence="3" id="KW-0158">Chromosome</keyword>
<keyword evidence="7" id="KW-0539">Nucleus</keyword>
<organism evidence="10">
    <name type="scientific">Sesamum calycinum</name>
    <dbReference type="NCBI Taxonomy" id="2727403"/>
    <lineage>
        <taxon>Eukaryota</taxon>
        <taxon>Viridiplantae</taxon>
        <taxon>Streptophyta</taxon>
        <taxon>Embryophyta</taxon>
        <taxon>Tracheophyta</taxon>
        <taxon>Spermatophyta</taxon>
        <taxon>Magnoliopsida</taxon>
        <taxon>eudicotyledons</taxon>
        <taxon>Gunneridae</taxon>
        <taxon>Pentapetalae</taxon>
        <taxon>asterids</taxon>
        <taxon>lamiids</taxon>
        <taxon>Lamiales</taxon>
        <taxon>Pedaliaceae</taxon>
        <taxon>Sesamum</taxon>
    </lineage>
</organism>
<evidence type="ECO:0000256" key="8">
    <source>
        <dbReference type="ARBA" id="ARBA00023306"/>
    </source>
</evidence>
<evidence type="ECO:0000256" key="9">
    <source>
        <dbReference type="ARBA" id="ARBA00023328"/>
    </source>
</evidence>
<keyword evidence="4" id="KW-0132">Cell division</keyword>
<dbReference type="EMBL" id="JACGWM010001728">
    <property type="protein sequence ID" value="KAL0288734.1"/>
    <property type="molecule type" value="Genomic_DNA"/>
</dbReference>
<reference evidence="10" key="2">
    <citation type="journal article" date="2024" name="Plant">
        <title>Genomic evolution and insights into agronomic trait innovations of Sesamum species.</title>
        <authorList>
            <person name="Miao H."/>
            <person name="Wang L."/>
            <person name="Qu L."/>
            <person name="Liu H."/>
            <person name="Sun Y."/>
            <person name="Le M."/>
            <person name="Wang Q."/>
            <person name="Wei S."/>
            <person name="Zheng Y."/>
            <person name="Lin W."/>
            <person name="Duan Y."/>
            <person name="Cao H."/>
            <person name="Xiong S."/>
            <person name="Wang X."/>
            <person name="Wei L."/>
            <person name="Li C."/>
            <person name="Ma Q."/>
            <person name="Ju M."/>
            <person name="Zhao R."/>
            <person name="Li G."/>
            <person name="Mu C."/>
            <person name="Tian Q."/>
            <person name="Mei H."/>
            <person name="Zhang T."/>
            <person name="Gao T."/>
            <person name="Zhang H."/>
        </authorList>
    </citation>
    <scope>NUCLEOTIDE SEQUENCE</scope>
    <source>
        <strain evidence="10">KEN8</strain>
    </source>
</reference>
<accession>A0AAW2J224</accession>
<gene>
    <name evidence="10" type="ORF">Scaly_2721900</name>
</gene>
<dbReference type="GO" id="GO:0005634">
    <property type="term" value="C:nucleus"/>
    <property type="evidence" value="ECO:0007669"/>
    <property type="project" value="UniProtKB-SubCell"/>
</dbReference>
<keyword evidence="8" id="KW-0131">Cell cycle</keyword>
<comment type="subcellular location">
    <subcellularLocation>
        <location evidence="2">Chromosome</location>
        <location evidence="2">Centromere</location>
        <location evidence="2">Kinetochore</location>
    </subcellularLocation>
    <subcellularLocation>
        <location evidence="1">Nucleus</location>
    </subcellularLocation>
</comment>
<dbReference type="GO" id="GO:0000444">
    <property type="term" value="C:MIS12/MIND type complex"/>
    <property type="evidence" value="ECO:0007669"/>
    <property type="project" value="InterPro"/>
</dbReference>
<dbReference type="PANTHER" id="PTHR15459:SF3">
    <property type="entry name" value="POLYAMINE-MODULATED FACTOR 1"/>
    <property type="match status" value="1"/>
</dbReference>
<evidence type="ECO:0000256" key="1">
    <source>
        <dbReference type="ARBA" id="ARBA00004123"/>
    </source>
</evidence>
<keyword evidence="9" id="KW-0137">Centromere</keyword>
<proteinExistence type="predicted"/>
<evidence type="ECO:0000256" key="5">
    <source>
        <dbReference type="ARBA" id="ARBA00022776"/>
    </source>
</evidence>
<dbReference type="InterPro" id="IPR007128">
    <property type="entry name" value="PMF1/Nnf1"/>
</dbReference>
<dbReference type="GO" id="GO:0007059">
    <property type="term" value="P:chromosome segregation"/>
    <property type="evidence" value="ECO:0007669"/>
    <property type="project" value="TreeGrafter"/>
</dbReference>
<dbReference type="GO" id="GO:0051301">
    <property type="term" value="P:cell division"/>
    <property type="evidence" value="ECO:0007669"/>
    <property type="project" value="UniProtKB-KW"/>
</dbReference>
<comment type="caution">
    <text evidence="10">The sequence shown here is derived from an EMBL/GenBank/DDBJ whole genome shotgun (WGS) entry which is preliminary data.</text>
</comment>
<keyword evidence="6" id="KW-0995">Kinetochore</keyword>
<evidence type="ECO:0000256" key="4">
    <source>
        <dbReference type="ARBA" id="ARBA00022618"/>
    </source>
</evidence>
<evidence type="ECO:0000313" key="10">
    <source>
        <dbReference type="EMBL" id="KAL0288734.1"/>
    </source>
</evidence>
<evidence type="ECO:0000256" key="6">
    <source>
        <dbReference type="ARBA" id="ARBA00022838"/>
    </source>
</evidence>
<name>A0AAW2J224_9LAMI</name>
<sequence length="207" mass="23572">MEKIASVPGSRQLNLKKSFKRGLRSLLTACSDEEFRKAFPSFTAAEQERLHRLFIQVITSLHEDIEEEFESIFLETQAGTALDNVEELVEEHNLDPLLSQKSNVGETAQNLSEAKKNELKHLMGLLEKPCTFYILHMVLLQIFARIIKGFGSGVLAVAEEQKRKIKARLELLKKEKQDFSGAANLVHELRTRILNYETGCHNRLVNP</sequence>
<evidence type="ECO:0000256" key="2">
    <source>
        <dbReference type="ARBA" id="ARBA00004629"/>
    </source>
</evidence>
<dbReference type="PANTHER" id="PTHR15459">
    <property type="entry name" value="POLYAMINE-MODULATED FACTOR 1"/>
    <property type="match status" value="1"/>
</dbReference>
<evidence type="ECO:0000256" key="7">
    <source>
        <dbReference type="ARBA" id="ARBA00023242"/>
    </source>
</evidence>
<evidence type="ECO:0000256" key="3">
    <source>
        <dbReference type="ARBA" id="ARBA00022454"/>
    </source>
</evidence>
<dbReference type="AlphaFoldDB" id="A0AAW2J224"/>
<reference evidence="10" key="1">
    <citation type="submission" date="2020-06" db="EMBL/GenBank/DDBJ databases">
        <authorList>
            <person name="Li T."/>
            <person name="Hu X."/>
            <person name="Zhang T."/>
            <person name="Song X."/>
            <person name="Zhang H."/>
            <person name="Dai N."/>
            <person name="Sheng W."/>
            <person name="Hou X."/>
            <person name="Wei L."/>
        </authorList>
    </citation>
    <scope>NUCLEOTIDE SEQUENCE</scope>
    <source>
        <strain evidence="10">KEN8</strain>
        <tissue evidence="10">Leaf</tissue>
    </source>
</reference>
<protein>
    <submittedName>
        <fullName evidence="10">Uncharacterized protein</fullName>
    </submittedName>
</protein>